<protein>
    <submittedName>
        <fullName evidence="1">Uracil-DNA glycosylase</fullName>
    </submittedName>
</protein>
<dbReference type="InterPro" id="IPR036895">
    <property type="entry name" value="Uracil-DNA_glycosylase-like_sf"/>
</dbReference>
<dbReference type="GO" id="GO:0097510">
    <property type="term" value="P:base-excision repair, AP site formation via deaminated base removal"/>
    <property type="evidence" value="ECO:0007669"/>
    <property type="project" value="TreeGrafter"/>
</dbReference>
<dbReference type="OrthoDB" id="9804372at2"/>
<dbReference type="InterPro" id="IPR002043">
    <property type="entry name" value="UDG_fam1"/>
</dbReference>
<reference evidence="1 2" key="1">
    <citation type="submission" date="2018-03" db="EMBL/GenBank/DDBJ databases">
        <title>Genomic Encyclopedia of Archaeal and Bacterial Type Strains, Phase II (KMG-II): from individual species to whole genera.</title>
        <authorList>
            <person name="Goeker M."/>
        </authorList>
    </citation>
    <scope>NUCLEOTIDE SEQUENCE [LARGE SCALE GENOMIC DNA]</scope>
    <source>
        <strain evidence="1 2">DSM 28354</strain>
    </source>
</reference>
<dbReference type="PANTHER" id="PTHR11264">
    <property type="entry name" value="URACIL-DNA GLYCOSYLASE"/>
    <property type="match status" value="1"/>
</dbReference>
<evidence type="ECO:0000313" key="1">
    <source>
        <dbReference type="EMBL" id="PRY38490.1"/>
    </source>
</evidence>
<dbReference type="SUPFAM" id="SSF52141">
    <property type="entry name" value="Uracil-DNA glycosylase-like"/>
    <property type="match status" value="1"/>
</dbReference>
<proteinExistence type="predicted"/>
<name>A0A2T0SYJ5_9BACT</name>
<dbReference type="AlphaFoldDB" id="A0A2T0SYJ5"/>
<sequence length="304" mass="34438">MSSGQIKLTESYLLGADCFDSRWNRLPVPELLKAIELEKNLLLFDPTGHRYELVAPFVLEGYVKQVNDPDYLFVSIQAEKENPNWEISPYQREILKRFHYSWLNELGEYLYSDSFKLILSQVKRQRATQTIYPESPQLFRAFLQPLSSLRSIWINTAPYPSSQACGLSFAVEQGSLPEELLVLQQGIRDDLGLETGFSLEKSLVSLRKSGVMLLSAALTSPDSDPNGHVLLWSSFIAQVIPVLNRQVQLSWVLWGPVAGKLATQINPAHTIHCLNHSSWFSQNNTPLVTNVFSRLQAEQSIQFA</sequence>
<evidence type="ECO:0000313" key="2">
    <source>
        <dbReference type="Proteomes" id="UP000238375"/>
    </source>
</evidence>
<comment type="caution">
    <text evidence="1">The sequence shown here is derived from an EMBL/GenBank/DDBJ whole genome shotgun (WGS) entry which is preliminary data.</text>
</comment>
<dbReference type="EMBL" id="PVTE01000009">
    <property type="protein sequence ID" value="PRY38490.1"/>
    <property type="molecule type" value="Genomic_DNA"/>
</dbReference>
<gene>
    <name evidence="1" type="ORF">CLV58_109217</name>
</gene>
<dbReference type="GO" id="GO:0004844">
    <property type="term" value="F:uracil DNA N-glycosylase activity"/>
    <property type="evidence" value="ECO:0007669"/>
    <property type="project" value="InterPro"/>
</dbReference>
<organism evidence="1 2">
    <name type="scientific">Spirosoma oryzae</name>
    <dbReference type="NCBI Taxonomy" id="1469603"/>
    <lineage>
        <taxon>Bacteria</taxon>
        <taxon>Pseudomonadati</taxon>
        <taxon>Bacteroidota</taxon>
        <taxon>Cytophagia</taxon>
        <taxon>Cytophagales</taxon>
        <taxon>Cytophagaceae</taxon>
        <taxon>Spirosoma</taxon>
    </lineage>
</organism>
<accession>A0A2T0SYJ5</accession>
<dbReference type="RefSeq" id="WP_106138219.1">
    <property type="nucleotide sequence ID" value="NZ_PVTE01000009.1"/>
</dbReference>
<keyword evidence="2" id="KW-1185">Reference proteome</keyword>
<dbReference type="Gene3D" id="3.40.470.10">
    <property type="entry name" value="Uracil-DNA glycosylase-like domain"/>
    <property type="match status" value="1"/>
</dbReference>
<dbReference type="Proteomes" id="UP000238375">
    <property type="component" value="Unassembled WGS sequence"/>
</dbReference>
<dbReference type="PANTHER" id="PTHR11264:SF0">
    <property type="entry name" value="URACIL-DNA GLYCOSYLASE"/>
    <property type="match status" value="1"/>
</dbReference>